<evidence type="ECO:0000259" key="3">
    <source>
        <dbReference type="PROSITE" id="PS50157"/>
    </source>
</evidence>
<dbReference type="Proteomes" id="UP000887013">
    <property type="component" value="Unassembled WGS sequence"/>
</dbReference>
<dbReference type="AlphaFoldDB" id="A0A8X6U8M8"/>
<keyword evidence="1" id="KW-0862">Zinc</keyword>
<evidence type="ECO:0000256" key="2">
    <source>
        <dbReference type="SAM" id="MobiDB-lite"/>
    </source>
</evidence>
<keyword evidence="1" id="KW-0479">Metal-binding</keyword>
<gene>
    <name evidence="4" type="ORF">NPIL_461931</name>
</gene>
<feature type="compositionally biased region" description="Polar residues" evidence="2">
    <location>
        <begin position="63"/>
        <end position="75"/>
    </location>
</feature>
<evidence type="ECO:0000313" key="5">
    <source>
        <dbReference type="Proteomes" id="UP000887013"/>
    </source>
</evidence>
<dbReference type="InterPro" id="IPR013087">
    <property type="entry name" value="Znf_C2H2_type"/>
</dbReference>
<proteinExistence type="predicted"/>
<sequence length="238" mass="26658">MSTCKKLWALNTIRAKDNSSKEKTSSQLELTFREKFPELPVFLLNSGSSSDTSPEKTELLNKLDSTPSDTPSTPAFTRPLLSTVVRKGLFRCRYCEMPFVSRSGMKSHVIKTHNIPTTKPKTKPFPEPSNRPTCRTCHHDVEPGLSLPDHCTLLHNLEVSTTRSLSSNALVKVENPDDALPSSRQVRICSFNDNPTLKVSVKPSSLPHSTQDSISSRTFINSNIIIRNRLFLPKKRLV</sequence>
<keyword evidence="1" id="KW-0863">Zinc-finger</keyword>
<dbReference type="GO" id="GO:0008270">
    <property type="term" value="F:zinc ion binding"/>
    <property type="evidence" value="ECO:0007669"/>
    <property type="project" value="UniProtKB-KW"/>
</dbReference>
<reference evidence="4" key="1">
    <citation type="submission" date="2020-08" db="EMBL/GenBank/DDBJ databases">
        <title>Multicomponent nature underlies the extraordinary mechanical properties of spider dragline silk.</title>
        <authorList>
            <person name="Kono N."/>
            <person name="Nakamura H."/>
            <person name="Mori M."/>
            <person name="Yoshida Y."/>
            <person name="Ohtoshi R."/>
            <person name="Malay A.D."/>
            <person name="Moran D.A.P."/>
            <person name="Tomita M."/>
            <person name="Numata K."/>
            <person name="Arakawa K."/>
        </authorList>
    </citation>
    <scope>NUCLEOTIDE SEQUENCE</scope>
</reference>
<feature type="region of interest" description="Disordered" evidence="2">
    <location>
        <begin position="46"/>
        <end position="75"/>
    </location>
</feature>
<organism evidence="4 5">
    <name type="scientific">Nephila pilipes</name>
    <name type="common">Giant wood spider</name>
    <name type="synonym">Nephila maculata</name>
    <dbReference type="NCBI Taxonomy" id="299642"/>
    <lineage>
        <taxon>Eukaryota</taxon>
        <taxon>Metazoa</taxon>
        <taxon>Ecdysozoa</taxon>
        <taxon>Arthropoda</taxon>
        <taxon>Chelicerata</taxon>
        <taxon>Arachnida</taxon>
        <taxon>Araneae</taxon>
        <taxon>Araneomorphae</taxon>
        <taxon>Entelegynae</taxon>
        <taxon>Araneoidea</taxon>
        <taxon>Nephilidae</taxon>
        <taxon>Nephila</taxon>
    </lineage>
</organism>
<evidence type="ECO:0000313" key="4">
    <source>
        <dbReference type="EMBL" id="GFT85688.1"/>
    </source>
</evidence>
<accession>A0A8X6U8M8</accession>
<keyword evidence="5" id="KW-1185">Reference proteome</keyword>
<feature type="domain" description="C2H2-type" evidence="3">
    <location>
        <begin position="90"/>
        <end position="113"/>
    </location>
</feature>
<dbReference type="PROSITE" id="PS00028">
    <property type="entry name" value="ZINC_FINGER_C2H2_1"/>
    <property type="match status" value="1"/>
</dbReference>
<name>A0A8X6U8M8_NEPPI</name>
<comment type="caution">
    <text evidence="4">The sequence shown here is derived from an EMBL/GenBank/DDBJ whole genome shotgun (WGS) entry which is preliminary data.</text>
</comment>
<dbReference type="PROSITE" id="PS50157">
    <property type="entry name" value="ZINC_FINGER_C2H2_2"/>
    <property type="match status" value="1"/>
</dbReference>
<evidence type="ECO:0000256" key="1">
    <source>
        <dbReference type="PROSITE-ProRule" id="PRU00042"/>
    </source>
</evidence>
<protein>
    <recommendedName>
        <fullName evidence="3">C2H2-type domain-containing protein</fullName>
    </recommendedName>
</protein>
<dbReference type="EMBL" id="BMAW01119643">
    <property type="protein sequence ID" value="GFT85688.1"/>
    <property type="molecule type" value="Genomic_DNA"/>
</dbReference>